<evidence type="ECO:0000313" key="1">
    <source>
        <dbReference type="EMBL" id="VVE51712.1"/>
    </source>
</evidence>
<reference evidence="1 2" key="1">
    <citation type="submission" date="2019-08" db="EMBL/GenBank/DDBJ databases">
        <authorList>
            <person name="Peeters C."/>
        </authorList>
    </citation>
    <scope>NUCLEOTIDE SEQUENCE [LARGE SCALE GENOMIC DNA]</scope>
    <source>
        <strain evidence="1 2">LMG 31111</strain>
    </source>
</reference>
<organism evidence="1 2">
    <name type="scientific">Pandoraea communis</name>
    <dbReference type="NCBI Taxonomy" id="2508297"/>
    <lineage>
        <taxon>Bacteria</taxon>
        <taxon>Pseudomonadati</taxon>
        <taxon>Pseudomonadota</taxon>
        <taxon>Betaproteobacteria</taxon>
        <taxon>Burkholderiales</taxon>
        <taxon>Burkholderiaceae</taxon>
        <taxon>Pandoraea</taxon>
    </lineage>
</organism>
<name>A0A5E4YT89_9BURK</name>
<dbReference type="Proteomes" id="UP000383971">
    <property type="component" value="Unassembled WGS sequence"/>
</dbReference>
<gene>
    <name evidence="1" type="ORF">PCO31111_04769</name>
</gene>
<evidence type="ECO:0000313" key="2">
    <source>
        <dbReference type="Proteomes" id="UP000383971"/>
    </source>
</evidence>
<dbReference type="Gene3D" id="4.10.410.40">
    <property type="match status" value="1"/>
</dbReference>
<dbReference type="InterPro" id="IPR032495">
    <property type="entry name" value="Phage_TTP_11"/>
</dbReference>
<proteinExistence type="predicted"/>
<sequence length="141" mass="15099">MTSTAISAQGTKVSMNTGTDMAPVWTLIKNVYEFSGFDGAASDIDVTDLQSDAKEYRAGLQDWDSVTMGININMKDESHQALLAAKKSGAVKEFKTELSDGTTMEFSGYVKNFPIQIAVDSVYKGSVQVKISGDITVTPAA</sequence>
<dbReference type="EMBL" id="CABPSE010000024">
    <property type="protein sequence ID" value="VVE51712.1"/>
    <property type="molecule type" value="Genomic_DNA"/>
</dbReference>
<dbReference type="AlphaFoldDB" id="A0A5E4YT89"/>
<keyword evidence="2" id="KW-1185">Reference proteome</keyword>
<dbReference type="Pfam" id="PF16460">
    <property type="entry name" value="Phage_TTP_11"/>
    <property type="match status" value="1"/>
</dbReference>
<protein>
    <submittedName>
        <fullName evidence="1">Phage major tail 2 family protein</fullName>
    </submittedName>
</protein>
<dbReference type="RefSeq" id="WP_023595598.1">
    <property type="nucleotide sequence ID" value="NZ_CABPSE010000024.1"/>
</dbReference>
<accession>A0A5E4YT89</accession>